<evidence type="ECO:0000313" key="1">
    <source>
        <dbReference type="EMBL" id="MCI87709.1"/>
    </source>
</evidence>
<comment type="caution">
    <text evidence="1">The sequence shown here is derived from an EMBL/GenBank/DDBJ whole genome shotgun (WGS) entry which is preliminary data.</text>
</comment>
<organism evidence="1 2">
    <name type="scientific">Trifolium medium</name>
    <dbReference type="NCBI Taxonomy" id="97028"/>
    <lineage>
        <taxon>Eukaryota</taxon>
        <taxon>Viridiplantae</taxon>
        <taxon>Streptophyta</taxon>
        <taxon>Embryophyta</taxon>
        <taxon>Tracheophyta</taxon>
        <taxon>Spermatophyta</taxon>
        <taxon>Magnoliopsida</taxon>
        <taxon>eudicotyledons</taxon>
        <taxon>Gunneridae</taxon>
        <taxon>Pentapetalae</taxon>
        <taxon>rosids</taxon>
        <taxon>fabids</taxon>
        <taxon>Fabales</taxon>
        <taxon>Fabaceae</taxon>
        <taxon>Papilionoideae</taxon>
        <taxon>50 kb inversion clade</taxon>
        <taxon>NPAAA clade</taxon>
        <taxon>Hologalegina</taxon>
        <taxon>IRL clade</taxon>
        <taxon>Trifolieae</taxon>
        <taxon>Trifolium</taxon>
    </lineage>
</organism>
<dbReference type="Proteomes" id="UP000265520">
    <property type="component" value="Unassembled WGS sequence"/>
</dbReference>
<accession>A0A392VK09</accession>
<proteinExistence type="predicted"/>
<dbReference type="EMBL" id="LXQA011173323">
    <property type="protein sequence ID" value="MCI87709.1"/>
    <property type="molecule type" value="Genomic_DNA"/>
</dbReference>
<feature type="non-terminal residue" evidence="1">
    <location>
        <position position="1"/>
    </location>
</feature>
<evidence type="ECO:0000313" key="2">
    <source>
        <dbReference type="Proteomes" id="UP000265520"/>
    </source>
</evidence>
<dbReference type="AlphaFoldDB" id="A0A392VK09"/>
<name>A0A392VK09_9FABA</name>
<protein>
    <submittedName>
        <fullName evidence="1">Uncharacterized protein</fullName>
    </submittedName>
</protein>
<keyword evidence="2" id="KW-1185">Reference proteome</keyword>
<sequence>FPLSSVCHFLSSFYGALEKAEGMV</sequence>
<reference evidence="1 2" key="1">
    <citation type="journal article" date="2018" name="Front. Plant Sci.">
        <title>Red Clover (Trifolium pratense) and Zigzag Clover (T. medium) - A Picture of Genomic Similarities and Differences.</title>
        <authorList>
            <person name="Dluhosova J."/>
            <person name="Istvanek J."/>
            <person name="Nedelnik J."/>
            <person name="Repkova J."/>
        </authorList>
    </citation>
    <scope>NUCLEOTIDE SEQUENCE [LARGE SCALE GENOMIC DNA]</scope>
    <source>
        <strain evidence="2">cv. 10/8</strain>
        <tissue evidence="1">Leaf</tissue>
    </source>
</reference>